<dbReference type="CDD" id="cd01651">
    <property type="entry name" value="RT_G2_intron"/>
    <property type="match status" value="1"/>
</dbReference>
<proteinExistence type="inferred from homology"/>
<evidence type="ECO:0000313" key="5">
    <source>
        <dbReference type="Proteomes" id="UP000018680"/>
    </source>
</evidence>
<evidence type="ECO:0000313" key="3">
    <source>
        <dbReference type="EMBL" id="AHC15407.1"/>
    </source>
</evidence>
<keyword evidence="3" id="KW-0548">Nucleotidyltransferase</keyword>
<dbReference type="KEGG" id="slr:L21SP2_3459"/>
<gene>
    <name evidence="3" type="ORF">L21SP2_2038</name>
    <name evidence="4" type="ORF">L21SP2_3459</name>
</gene>
<evidence type="ECO:0000313" key="4">
    <source>
        <dbReference type="EMBL" id="AHC16795.1"/>
    </source>
</evidence>
<dbReference type="InterPro" id="IPR051083">
    <property type="entry name" value="GrpII_Intron_Splice-Mob/Def"/>
</dbReference>
<dbReference type="Pfam" id="PF00078">
    <property type="entry name" value="RVT_1"/>
    <property type="match status" value="1"/>
</dbReference>
<dbReference type="PANTHER" id="PTHR34047">
    <property type="entry name" value="NUCLEAR INTRON MATURASE 1, MITOCHONDRIAL-RELATED"/>
    <property type="match status" value="1"/>
</dbReference>
<dbReference type="AlphaFoldDB" id="V5WHV2"/>
<dbReference type="InterPro" id="IPR000477">
    <property type="entry name" value="RT_dom"/>
</dbReference>
<evidence type="ECO:0000256" key="1">
    <source>
        <dbReference type="ARBA" id="ARBA00034120"/>
    </source>
</evidence>
<organism evidence="3 5">
    <name type="scientific">Salinispira pacifica</name>
    <dbReference type="NCBI Taxonomy" id="1307761"/>
    <lineage>
        <taxon>Bacteria</taxon>
        <taxon>Pseudomonadati</taxon>
        <taxon>Spirochaetota</taxon>
        <taxon>Spirochaetia</taxon>
        <taxon>Spirochaetales</taxon>
        <taxon>Spirochaetaceae</taxon>
        <taxon>Salinispira</taxon>
    </lineage>
</organism>
<keyword evidence="3" id="KW-0695">RNA-directed DNA polymerase</keyword>
<dbReference type="PATRIC" id="fig|1307761.3.peg.2031"/>
<keyword evidence="3" id="KW-0808">Transferase</keyword>
<dbReference type="EMBL" id="CP006939">
    <property type="protein sequence ID" value="AHC16795.1"/>
    <property type="molecule type" value="Genomic_DNA"/>
</dbReference>
<dbReference type="InterPro" id="IPR043502">
    <property type="entry name" value="DNA/RNA_pol_sf"/>
</dbReference>
<name>V5WHV2_9SPIO</name>
<keyword evidence="5" id="KW-1185">Reference proteome</keyword>
<accession>V5WHV2</accession>
<dbReference type="EC" id="2.7.7.49" evidence="3"/>
<feature type="domain" description="Reverse transcriptase" evidence="2">
    <location>
        <begin position="1"/>
        <end position="112"/>
    </location>
</feature>
<sequence>MENGNVSDSDKGTPQGGLISPVLANVYLHYVLDLWFEKVAKRHLRGETYLYRYADDYVVLFQYEDDAKRFYEVMLKRLAKFKLTVAEEKTRIIPFGRYKGTKETFDFLGFTHVNASTRTGKYTVLHLTSKKKLKAKRQSAKQWIRWNMHRPVMKIVRALSRKLVGHYNYYGVNGNLKGLYKFYTYIRYTLYKVLRRRGQKHKIIWETFEKIWKLIPRPKICKDIWQWSNV</sequence>
<comment type="similarity">
    <text evidence="1">Belongs to the bacterial reverse transcriptase family.</text>
</comment>
<dbReference type="KEGG" id="slr:L21SP2_2038"/>
<dbReference type="SUPFAM" id="SSF56672">
    <property type="entry name" value="DNA/RNA polymerases"/>
    <property type="match status" value="1"/>
</dbReference>
<evidence type="ECO:0000259" key="2">
    <source>
        <dbReference type="PROSITE" id="PS50878"/>
    </source>
</evidence>
<protein>
    <submittedName>
        <fullName evidence="3">Retron-type RNA-directed DNA polymerase</fullName>
        <ecNumber evidence="3">2.7.7.49</ecNumber>
    </submittedName>
</protein>
<dbReference type="EMBL" id="CP006939">
    <property type="protein sequence ID" value="AHC15407.1"/>
    <property type="molecule type" value="Genomic_DNA"/>
</dbReference>
<dbReference type="PANTHER" id="PTHR34047:SF8">
    <property type="entry name" value="PROTEIN YKFC"/>
    <property type="match status" value="1"/>
</dbReference>
<dbReference type="STRING" id="1307761.L21SP2_2038"/>
<dbReference type="eggNOG" id="COG3344">
    <property type="taxonomic scope" value="Bacteria"/>
</dbReference>
<dbReference type="GO" id="GO:0003964">
    <property type="term" value="F:RNA-directed DNA polymerase activity"/>
    <property type="evidence" value="ECO:0007669"/>
    <property type="project" value="UniProtKB-KW"/>
</dbReference>
<dbReference type="Proteomes" id="UP000018680">
    <property type="component" value="Chromosome"/>
</dbReference>
<dbReference type="HOGENOM" id="CLU_013584_6_1_12"/>
<reference evidence="3 5" key="1">
    <citation type="journal article" date="2015" name="Stand. Genomic Sci.">
        <title>Complete genome sequence and description of Salinispira pacifica gen. nov., sp. nov., a novel spirochaete isolated form a hypersaline microbial mat.</title>
        <authorList>
            <person name="Ben Hania W."/>
            <person name="Joseph M."/>
            <person name="Schumann P."/>
            <person name="Bunk B."/>
            <person name="Fiebig A."/>
            <person name="Sproer C."/>
            <person name="Klenk H.P."/>
            <person name="Fardeau M.L."/>
            <person name="Spring S."/>
        </authorList>
    </citation>
    <scope>NUCLEOTIDE SEQUENCE [LARGE SCALE GENOMIC DNA]</scope>
    <source>
        <strain evidence="3 5">L21-RPul-D2</strain>
    </source>
</reference>
<dbReference type="PROSITE" id="PS50878">
    <property type="entry name" value="RT_POL"/>
    <property type="match status" value="1"/>
</dbReference>